<gene>
    <name evidence="10 11" type="primary">rnz</name>
    <name evidence="11" type="ORF">CGZ90_00180</name>
</gene>
<dbReference type="NCBIfam" id="NF000801">
    <property type="entry name" value="PRK00055.1-3"/>
    <property type="match status" value="1"/>
</dbReference>
<keyword evidence="12" id="KW-1185">Reference proteome</keyword>
<evidence type="ECO:0000256" key="7">
    <source>
        <dbReference type="ARBA" id="ARBA00022801"/>
    </source>
</evidence>
<dbReference type="EC" id="3.1.26.11" evidence="2 10"/>
<dbReference type="RefSeq" id="WP_094250321.1">
    <property type="nucleotide sequence ID" value="NZ_JBHLXL010000001.1"/>
</dbReference>
<evidence type="ECO:0000256" key="1">
    <source>
        <dbReference type="ARBA" id="ARBA00011738"/>
    </source>
</evidence>
<evidence type="ECO:0000256" key="9">
    <source>
        <dbReference type="ARBA" id="ARBA00057812"/>
    </source>
</evidence>
<dbReference type="InterPro" id="IPR013471">
    <property type="entry name" value="RNase_Z/BN"/>
</dbReference>
<keyword evidence="7 10" id="KW-0378">Hydrolase</keyword>
<evidence type="ECO:0000256" key="8">
    <source>
        <dbReference type="ARBA" id="ARBA00022833"/>
    </source>
</evidence>
<reference evidence="11 12" key="1">
    <citation type="submission" date="2017-07" db="EMBL/GenBank/DDBJ databases">
        <title>Fictibacillus sp. nov. GDSW-R2A3 Genome sequencing and assembly.</title>
        <authorList>
            <person name="Mayilraj S."/>
        </authorList>
    </citation>
    <scope>NUCLEOTIDE SEQUENCE [LARGE SCALE GENOMIC DNA]</scope>
    <source>
        <strain evidence="11 12">GDSW-R2A3</strain>
    </source>
</reference>
<comment type="function">
    <text evidence="9 10">Zinc phosphodiesterase, which displays some tRNA 3'-processing endonuclease activity. Probably involved in tRNA maturation, by removing a 3'-trailer from precursor tRNA.</text>
</comment>
<dbReference type="FunFam" id="3.60.15.10:FF:000002">
    <property type="entry name" value="Ribonuclease Z"/>
    <property type="match status" value="1"/>
</dbReference>
<feature type="binding site" evidence="10">
    <location>
        <position position="66"/>
    </location>
    <ligand>
        <name>Zn(2+)</name>
        <dbReference type="ChEBI" id="CHEBI:29105"/>
        <label>2</label>
        <note>catalytic</note>
    </ligand>
</feature>
<feature type="binding site" evidence="10">
    <location>
        <position position="67"/>
    </location>
    <ligand>
        <name>Zn(2+)</name>
        <dbReference type="ChEBI" id="CHEBI:29105"/>
        <label>2</label>
        <note>catalytic</note>
    </ligand>
</feature>
<dbReference type="HAMAP" id="MF_01818">
    <property type="entry name" value="RNase_Z_BN"/>
    <property type="match status" value="1"/>
</dbReference>
<comment type="cofactor">
    <cofactor evidence="10">
        <name>Zn(2+)</name>
        <dbReference type="ChEBI" id="CHEBI:29105"/>
    </cofactor>
    <text evidence="10">Binds 2 Zn(2+) ions.</text>
</comment>
<keyword evidence="8 10" id="KW-0862">Zinc</keyword>
<dbReference type="InterPro" id="IPR036866">
    <property type="entry name" value="RibonucZ/Hydroxyglut_hydro"/>
</dbReference>
<keyword evidence="3 10" id="KW-0819">tRNA processing</keyword>
<evidence type="ECO:0000313" key="11">
    <source>
        <dbReference type="EMBL" id="OYD58358.1"/>
    </source>
</evidence>
<feature type="binding site" evidence="10">
    <location>
        <position position="139"/>
    </location>
    <ligand>
        <name>Zn(2+)</name>
        <dbReference type="ChEBI" id="CHEBI:29105"/>
        <label>1</label>
        <note>catalytic</note>
    </ligand>
</feature>
<dbReference type="AlphaFoldDB" id="A0A235FAL3"/>
<comment type="similarity">
    <text evidence="10">Belongs to the RNase Z family.</text>
</comment>
<dbReference type="CDD" id="cd07717">
    <property type="entry name" value="RNaseZ_ZiPD-like_MBL-fold"/>
    <property type="match status" value="1"/>
</dbReference>
<dbReference type="NCBIfam" id="TIGR02651">
    <property type="entry name" value="RNase_Z"/>
    <property type="match status" value="1"/>
</dbReference>
<evidence type="ECO:0000256" key="10">
    <source>
        <dbReference type="HAMAP-Rule" id="MF_01818"/>
    </source>
</evidence>
<dbReference type="Proteomes" id="UP000215059">
    <property type="component" value="Unassembled WGS sequence"/>
</dbReference>
<keyword evidence="6 10" id="KW-0255">Endonuclease</keyword>
<evidence type="ECO:0000256" key="3">
    <source>
        <dbReference type="ARBA" id="ARBA00022694"/>
    </source>
</evidence>
<sequence>MELYFLGTGAGMPFKERNTSAVALRMEKSGGIWLFDCGEATQHQFLHSSLKLGKIKKIWVTHLHGDHIFGLPGLLGSRSFMQSEDDLTLYGPDGLDRFVSASLETSGTFLSYPLHIETIEDGCWYEFEHSRVLVKKLNHTVPSYGFRIEEKSRPPRLKADLLKKKGVLPGPLYNELKNGRDVTLESGEVLKSAHYLHKPEKGKTAAILGDTSPCEAAVELAKDADVLVHESTFSSQLKDHAEKFGHSTAMHAAHTARDANAKMLILTHISARYHKEESQILLDEAQPIFRNTYIANDFSSFKI</sequence>
<evidence type="ECO:0000256" key="5">
    <source>
        <dbReference type="ARBA" id="ARBA00022723"/>
    </source>
</evidence>
<dbReference type="OrthoDB" id="9800940at2"/>
<protein>
    <recommendedName>
        <fullName evidence="2 10">Ribonuclease Z</fullName>
        <shortName evidence="10">RNase Z</shortName>
        <ecNumber evidence="2 10">3.1.26.11</ecNumber>
    </recommendedName>
    <alternativeName>
        <fullName evidence="10">tRNA 3 endonuclease</fullName>
    </alternativeName>
    <alternativeName>
        <fullName evidence="10">tRNase Z</fullName>
    </alternativeName>
</protein>
<feature type="binding site" evidence="10">
    <location>
        <position position="210"/>
    </location>
    <ligand>
        <name>Zn(2+)</name>
        <dbReference type="ChEBI" id="CHEBI:29105"/>
        <label>2</label>
        <note>catalytic</note>
    </ligand>
</feature>
<keyword evidence="5 10" id="KW-0479">Metal-binding</keyword>
<evidence type="ECO:0000313" key="12">
    <source>
        <dbReference type="Proteomes" id="UP000215059"/>
    </source>
</evidence>
<accession>A0A235FAL3</accession>
<dbReference type="GO" id="GO:0008270">
    <property type="term" value="F:zinc ion binding"/>
    <property type="evidence" value="ECO:0007669"/>
    <property type="project" value="UniProtKB-UniRule"/>
</dbReference>
<comment type="subunit">
    <text evidence="1 10">Homodimer.</text>
</comment>
<organism evidence="11 12">
    <name type="scientific">Fictibacillus aquaticus</name>
    <dbReference type="NCBI Taxonomy" id="2021314"/>
    <lineage>
        <taxon>Bacteria</taxon>
        <taxon>Bacillati</taxon>
        <taxon>Bacillota</taxon>
        <taxon>Bacilli</taxon>
        <taxon>Bacillales</taxon>
        <taxon>Fictibacillaceae</taxon>
        <taxon>Fictibacillus</taxon>
    </lineage>
</organism>
<feature type="binding site" evidence="10">
    <location>
        <position position="64"/>
    </location>
    <ligand>
        <name>Zn(2+)</name>
        <dbReference type="ChEBI" id="CHEBI:29105"/>
        <label>1</label>
        <note>catalytic</note>
    </ligand>
</feature>
<dbReference type="GO" id="GO:0042802">
    <property type="term" value="F:identical protein binding"/>
    <property type="evidence" value="ECO:0007669"/>
    <property type="project" value="UniProtKB-ARBA"/>
</dbReference>
<dbReference type="SUPFAM" id="SSF56281">
    <property type="entry name" value="Metallo-hydrolase/oxidoreductase"/>
    <property type="match status" value="1"/>
</dbReference>
<dbReference type="PANTHER" id="PTHR46018:SF2">
    <property type="entry name" value="ZINC PHOSPHODIESTERASE ELAC PROTEIN 1"/>
    <property type="match status" value="1"/>
</dbReference>
<dbReference type="GO" id="GO:0042781">
    <property type="term" value="F:3'-tRNA processing endoribonuclease activity"/>
    <property type="evidence" value="ECO:0007669"/>
    <property type="project" value="UniProtKB-UniRule"/>
</dbReference>
<feature type="active site" description="Proton acceptor" evidence="10">
    <location>
        <position position="66"/>
    </location>
</feature>
<dbReference type="EMBL" id="NOII01000001">
    <property type="protein sequence ID" value="OYD58358.1"/>
    <property type="molecule type" value="Genomic_DNA"/>
</dbReference>
<name>A0A235FAL3_9BACL</name>
<proteinExistence type="inferred from homology"/>
<evidence type="ECO:0000256" key="6">
    <source>
        <dbReference type="ARBA" id="ARBA00022759"/>
    </source>
</evidence>
<comment type="caution">
    <text evidence="11">The sequence shown here is derived from an EMBL/GenBank/DDBJ whole genome shotgun (WGS) entry which is preliminary data.</text>
</comment>
<dbReference type="Gene3D" id="3.60.15.10">
    <property type="entry name" value="Ribonuclease Z/Hydroxyacylglutathione hydrolase-like"/>
    <property type="match status" value="1"/>
</dbReference>
<feature type="binding site" evidence="10">
    <location>
        <position position="268"/>
    </location>
    <ligand>
        <name>Zn(2+)</name>
        <dbReference type="ChEBI" id="CHEBI:29105"/>
        <label>2</label>
        <note>catalytic</note>
    </ligand>
</feature>
<dbReference type="PANTHER" id="PTHR46018">
    <property type="entry name" value="ZINC PHOSPHODIESTERASE ELAC PROTEIN 1"/>
    <property type="match status" value="1"/>
</dbReference>
<feature type="binding site" evidence="10">
    <location>
        <position position="210"/>
    </location>
    <ligand>
        <name>Zn(2+)</name>
        <dbReference type="ChEBI" id="CHEBI:29105"/>
        <label>1</label>
        <note>catalytic</note>
    </ligand>
</feature>
<comment type="catalytic activity">
    <reaction evidence="10">
        <text>Endonucleolytic cleavage of RNA, removing extra 3' nucleotides from tRNA precursor, generating 3' termini of tRNAs. A 3'-hydroxy group is left at the tRNA terminus and a 5'-phosphoryl group is left at the trailer molecule.</text>
        <dbReference type="EC" id="3.1.26.11"/>
    </reaction>
</comment>
<feature type="binding site" evidence="10">
    <location>
        <position position="62"/>
    </location>
    <ligand>
        <name>Zn(2+)</name>
        <dbReference type="ChEBI" id="CHEBI:29105"/>
        <label>1</label>
        <note>catalytic</note>
    </ligand>
</feature>
<keyword evidence="4 10" id="KW-0540">Nuclease</keyword>
<dbReference type="Pfam" id="PF23023">
    <property type="entry name" value="Anti-Pycsar_Apyc1"/>
    <property type="match status" value="1"/>
</dbReference>
<evidence type="ECO:0000256" key="4">
    <source>
        <dbReference type="ARBA" id="ARBA00022722"/>
    </source>
</evidence>
<evidence type="ECO:0000256" key="2">
    <source>
        <dbReference type="ARBA" id="ARBA00012477"/>
    </source>
</evidence>